<reference evidence="8 9" key="1">
    <citation type="submission" date="2021-12" db="EMBL/GenBank/DDBJ databases">
        <title>Discovery of the Pendulisporaceae a myxobacterial family with distinct sporulation behavior and unique specialized metabolism.</title>
        <authorList>
            <person name="Garcia R."/>
            <person name="Popoff A."/>
            <person name="Bader C.D."/>
            <person name="Loehr J."/>
            <person name="Walesch S."/>
            <person name="Walt C."/>
            <person name="Boldt J."/>
            <person name="Bunk B."/>
            <person name="Haeckl F.J.F.P.J."/>
            <person name="Gunesch A.P."/>
            <person name="Birkelbach J."/>
            <person name="Nuebel U."/>
            <person name="Pietschmann T."/>
            <person name="Bach T."/>
            <person name="Mueller R."/>
        </authorList>
    </citation>
    <scope>NUCLEOTIDE SEQUENCE [LARGE SCALE GENOMIC DNA]</scope>
    <source>
        <strain evidence="8 9">MSr11954</strain>
    </source>
</reference>
<dbReference type="SUPFAM" id="SSF50022">
    <property type="entry name" value="ISP domain"/>
    <property type="match status" value="1"/>
</dbReference>
<accession>A0ABZ2MAL2</accession>
<dbReference type="Gene3D" id="3.90.380.10">
    <property type="entry name" value="Naphthalene 1,2-dioxygenase Alpha Subunit, Chain A, domain 1"/>
    <property type="match status" value="1"/>
</dbReference>
<keyword evidence="9" id="KW-1185">Reference proteome</keyword>
<keyword evidence="2" id="KW-0001">2Fe-2S</keyword>
<keyword evidence="3" id="KW-0479">Metal-binding</keyword>
<name>A0ABZ2MAL2_9BACT</name>
<gene>
    <name evidence="8" type="ORF">LZC94_20370</name>
</gene>
<evidence type="ECO:0000256" key="4">
    <source>
        <dbReference type="ARBA" id="ARBA00023002"/>
    </source>
</evidence>
<organism evidence="8 9">
    <name type="scientific">Pendulispora albinea</name>
    <dbReference type="NCBI Taxonomy" id="2741071"/>
    <lineage>
        <taxon>Bacteria</taxon>
        <taxon>Pseudomonadati</taxon>
        <taxon>Myxococcota</taxon>
        <taxon>Myxococcia</taxon>
        <taxon>Myxococcales</taxon>
        <taxon>Sorangiineae</taxon>
        <taxon>Pendulisporaceae</taxon>
        <taxon>Pendulispora</taxon>
    </lineage>
</organism>
<evidence type="ECO:0000256" key="2">
    <source>
        <dbReference type="ARBA" id="ARBA00022714"/>
    </source>
</evidence>
<keyword evidence="4" id="KW-0560">Oxidoreductase</keyword>
<dbReference type="InterPro" id="IPR050584">
    <property type="entry name" value="Cholesterol_7-desaturase"/>
</dbReference>
<dbReference type="SUPFAM" id="SSF55961">
    <property type="entry name" value="Bet v1-like"/>
    <property type="match status" value="1"/>
</dbReference>
<evidence type="ECO:0000256" key="6">
    <source>
        <dbReference type="ARBA" id="ARBA00023014"/>
    </source>
</evidence>
<evidence type="ECO:0000259" key="7">
    <source>
        <dbReference type="PROSITE" id="PS51296"/>
    </source>
</evidence>
<evidence type="ECO:0000256" key="3">
    <source>
        <dbReference type="ARBA" id="ARBA00022723"/>
    </source>
</evidence>
<evidence type="ECO:0000313" key="8">
    <source>
        <dbReference type="EMBL" id="WXB19568.1"/>
    </source>
</evidence>
<dbReference type="Gene3D" id="2.102.10.10">
    <property type="entry name" value="Rieske [2Fe-2S] iron-sulphur domain"/>
    <property type="match status" value="1"/>
</dbReference>
<dbReference type="Pfam" id="PF19298">
    <property type="entry name" value="KshA_C"/>
    <property type="match status" value="1"/>
</dbReference>
<dbReference type="PROSITE" id="PS51296">
    <property type="entry name" value="RIESKE"/>
    <property type="match status" value="1"/>
</dbReference>
<protein>
    <submittedName>
        <fullName evidence="8">Rieske 2Fe-2S domain-containing protein</fullName>
    </submittedName>
</protein>
<dbReference type="EMBL" id="CP089984">
    <property type="protein sequence ID" value="WXB19568.1"/>
    <property type="molecule type" value="Genomic_DNA"/>
</dbReference>
<sequence>MNAELNELTTKLSASWYVAMLSKDLKSTPVAVKLFGEELVAWRDARGVPVVMDRYCSHLGASLADGKVVDGCIQCPFHHWRFDATGGCAHIPGHQPDVPRLVRIPSGARQRIYATAERYGYIWVWYGSQAPQHPLPEVPTADVGRPDHMVLRVAYDTRTTVLRIVENFYDAQHAAPVHALPITAFDLKVFDASQASPEFAGMVKAGAWFGGSIEFKVSRYFGAMGMFANLIGLNMSRMYLTFDGYPGGCLMSVTLDNEEKYKLLQCVTPVDTRENVMHALIAIPRRGRFRDLANYVLFGLQTKSAAGADVQLWNAMKPDGGGAFSRYDSLVLKYRSFYKQWVDRVGREPATPSAPEDMPAARSVG</sequence>
<dbReference type="PANTHER" id="PTHR21266">
    <property type="entry name" value="IRON-SULFUR DOMAIN CONTAINING PROTEIN"/>
    <property type="match status" value="1"/>
</dbReference>
<dbReference type="InterPro" id="IPR017941">
    <property type="entry name" value="Rieske_2Fe-2S"/>
</dbReference>
<dbReference type="Proteomes" id="UP001370348">
    <property type="component" value="Chromosome"/>
</dbReference>
<evidence type="ECO:0000256" key="1">
    <source>
        <dbReference type="ARBA" id="ARBA00001962"/>
    </source>
</evidence>
<proteinExistence type="predicted"/>
<evidence type="ECO:0000313" key="9">
    <source>
        <dbReference type="Proteomes" id="UP001370348"/>
    </source>
</evidence>
<keyword evidence="6" id="KW-0411">Iron-sulfur</keyword>
<dbReference type="RefSeq" id="WP_394829175.1">
    <property type="nucleotide sequence ID" value="NZ_CP089984.1"/>
</dbReference>
<feature type="domain" description="Rieske" evidence="7">
    <location>
        <begin position="16"/>
        <end position="124"/>
    </location>
</feature>
<dbReference type="InterPro" id="IPR036922">
    <property type="entry name" value="Rieske_2Fe-2S_sf"/>
</dbReference>
<dbReference type="InterPro" id="IPR045605">
    <property type="entry name" value="KshA-like_C"/>
</dbReference>
<dbReference type="PANTHER" id="PTHR21266:SF60">
    <property type="entry name" value="3-KETOSTEROID-9-ALPHA-MONOOXYGENASE, OXYGENASE COMPONENT"/>
    <property type="match status" value="1"/>
</dbReference>
<comment type="cofactor">
    <cofactor evidence="1">
        <name>Fe cation</name>
        <dbReference type="ChEBI" id="CHEBI:24875"/>
    </cofactor>
</comment>
<keyword evidence="5" id="KW-0408">Iron</keyword>
<evidence type="ECO:0000256" key="5">
    <source>
        <dbReference type="ARBA" id="ARBA00023004"/>
    </source>
</evidence>
<dbReference type="Pfam" id="PF00355">
    <property type="entry name" value="Rieske"/>
    <property type="match status" value="1"/>
</dbReference>